<evidence type="ECO:0000259" key="9">
    <source>
        <dbReference type="SMART" id="SM00650"/>
    </source>
</evidence>
<organism evidence="10 11">
    <name type="scientific">Ureaplasma ceti</name>
    <dbReference type="NCBI Taxonomy" id="3119530"/>
    <lineage>
        <taxon>Bacteria</taxon>
        <taxon>Bacillati</taxon>
        <taxon>Mycoplasmatota</taxon>
        <taxon>Mycoplasmoidales</taxon>
        <taxon>Mycoplasmoidaceae</taxon>
        <taxon>Ureaplasma</taxon>
    </lineage>
</organism>
<evidence type="ECO:0000256" key="4">
    <source>
        <dbReference type="ARBA" id="ARBA00022679"/>
    </source>
</evidence>
<dbReference type="HAMAP" id="MF_00607">
    <property type="entry name" value="16SrRNA_methyltr_A"/>
    <property type="match status" value="1"/>
</dbReference>
<comment type="subcellular location">
    <subcellularLocation>
        <location evidence="7">Cytoplasm</location>
    </subcellularLocation>
</comment>
<dbReference type="InterPro" id="IPR023165">
    <property type="entry name" value="rRNA_Ade_diMease-like_C"/>
</dbReference>
<name>A0ABP9U8G3_9BACT</name>
<keyword evidence="4 7" id="KW-0808">Transferase</keyword>
<dbReference type="EMBL" id="BAABQM010000005">
    <property type="protein sequence ID" value="GAA5414950.1"/>
    <property type="molecule type" value="Genomic_DNA"/>
</dbReference>
<gene>
    <name evidence="7 10" type="primary">rsmA</name>
    <name evidence="7" type="synonym">ksgA</name>
    <name evidence="10" type="ORF">UREOM_6610</name>
</gene>
<keyword evidence="1 7" id="KW-0963">Cytoplasm</keyword>
<comment type="similarity">
    <text evidence="7">Belongs to the class I-like SAM-binding methyltransferase superfamily. rRNA adenine N(6)-methyltransferase family. RsmA subfamily.</text>
</comment>
<evidence type="ECO:0000256" key="5">
    <source>
        <dbReference type="ARBA" id="ARBA00022691"/>
    </source>
</evidence>
<sequence length="280" mass="31560">MQNKQIHNFMKQESFVASKKMGQNFLSSLPIKKRIVDSAELTSNDFVVEIGPGLGAITEIILQHKGVAMLAVELDKRLHEYLTNKFHDNQNFHIINNDVLKEDLSKVINEFNTGNKAVKVVANLPYSISSKIVLKLLKTPEISTSILMVQKEMAERIAARPNTKDYNAFTALISLYLDVEYLFTVGPKNFVPAPKVDSAVIRVTKKDQTEFALTKIDEYEAFLRLAFQNKRKTLSNNLSGVYTKEQLYSVLDQLAISNTIRAEALPAETLIHIYNLLNAA</sequence>
<feature type="domain" description="Ribosomal RNA adenine methylase transferase N-terminal" evidence="9">
    <location>
        <begin position="31"/>
        <end position="207"/>
    </location>
</feature>
<feature type="binding site" evidence="7 8">
    <location>
        <position position="26"/>
    </location>
    <ligand>
        <name>S-adenosyl-L-methionine</name>
        <dbReference type="ChEBI" id="CHEBI:59789"/>
    </ligand>
</feature>
<comment type="caution">
    <text evidence="10">The sequence shown here is derived from an EMBL/GenBank/DDBJ whole genome shotgun (WGS) entry which is preliminary data.</text>
</comment>
<keyword evidence="11" id="KW-1185">Reference proteome</keyword>
<dbReference type="NCBIfam" id="TIGR00755">
    <property type="entry name" value="ksgA"/>
    <property type="match status" value="1"/>
</dbReference>
<feature type="binding site" evidence="7 8">
    <location>
        <position position="98"/>
    </location>
    <ligand>
        <name>S-adenosyl-L-methionine</name>
        <dbReference type="ChEBI" id="CHEBI:59789"/>
    </ligand>
</feature>
<dbReference type="InterPro" id="IPR011530">
    <property type="entry name" value="rRNA_adenine_dimethylase"/>
</dbReference>
<comment type="catalytic activity">
    <reaction evidence="7">
        <text>adenosine(1518)/adenosine(1519) in 16S rRNA + 4 S-adenosyl-L-methionine = N(6)-dimethyladenosine(1518)/N(6)-dimethyladenosine(1519) in 16S rRNA + 4 S-adenosyl-L-homocysteine + 4 H(+)</text>
        <dbReference type="Rhea" id="RHEA:19609"/>
        <dbReference type="Rhea" id="RHEA-COMP:10232"/>
        <dbReference type="Rhea" id="RHEA-COMP:10233"/>
        <dbReference type="ChEBI" id="CHEBI:15378"/>
        <dbReference type="ChEBI" id="CHEBI:57856"/>
        <dbReference type="ChEBI" id="CHEBI:59789"/>
        <dbReference type="ChEBI" id="CHEBI:74411"/>
        <dbReference type="ChEBI" id="CHEBI:74493"/>
        <dbReference type="EC" id="2.1.1.182"/>
    </reaction>
</comment>
<dbReference type="RefSeq" id="WP_353290108.1">
    <property type="nucleotide sequence ID" value="NZ_BAABQM010000005.1"/>
</dbReference>
<dbReference type="PANTHER" id="PTHR11727:SF7">
    <property type="entry name" value="DIMETHYLADENOSINE TRANSFERASE-RELATED"/>
    <property type="match status" value="1"/>
</dbReference>
<evidence type="ECO:0000256" key="7">
    <source>
        <dbReference type="HAMAP-Rule" id="MF_00607"/>
    </source>
</evidence>
<accession>A0ABP9U8G3</accession>
<protein>
    <recommendedName>
        <fullName evidence="7">Ribosomal RNA small subunit methyltransferase A</fullName>
        <ecNumber evidence="7">2.1.1.182</ecNumber>
    </recommendedName>
    <alternativeName>
        <fullName evidence="7">16S rRNA (adenine(1518)-N(6)/adenine(1519)-N(6))-dimethyltransferase</fullName>
    </alternativeName>
    <alternativeName>
        <fullName evidence="7">16S rRNA dimethyladenosine transferase</fullName>
    </alternativeName>
    <alternativeName>
        <fullName evidence="7">16S rRNA dimethylase</fullName>
    </alternativeName>
    <alternativeName>
        <fullName evidence="7">S-adenosylmethionine-6-N', N'-adenosyl(rRNA) dimethyltransferase</fullName>
    </alternativeName>
</protein>
<dbReference type="EC" id="2.1.1.182" evidence="7"/>
<evidence type="ECO:0000313" key="10">
    <source>
        <dbReference type="EMBL" id="GAA5414950.1"/>
    </source>
</evidence>
<dbReference type="Pfam" id="PF00398">
    <property type="entry name" value="RrnaAD"/>
    <property type="match status" value="1"/>
</dbReference>
<keyword evidence="5 7" id="KW-0949">S-adenosyl-L-methionine</keyword>
<comment type="function">
    <text evidence="7">Specifically dimethylates two adjacent adenosines (A1518 and A1519) in the loop of a conserved hairpin near the 3'-end of 16S rRNA in the 30S particle. May play a critical role in biogenesis of 30S subunits.</text>
</comment>
<dbReference type="PROSITE" id="PS51689">
    <property type="entry name" value="SAM_RNA_A_N6_MT"/>
    <property type="match status" value="1"/>
</dbReference>
<dbReference type="Proteomes" id="UP001449582">
    <property type="component" value="Unassembled WGS sequence"/>
</dbReference>
<evidence type="ECO:0000256" key="8">
    <source>
        <dbReference type="PROSITE-ProRule" id="PRU01026"/>
    </source>
</evidence>
<reference evidence="10" key="1">
    <citation type="submission" date="2024-02" db="EMBL/GenBank/DDBJ databases">
        <title>Draft genome sequence of new strains in genus Ureaplasma.</title>
        <authorList>
            <person name="Nakajima Y."/>
            <person name="Segawa T."/>
        </authorList>
    </citation>
    <scope>NUCLEOTIDE SEQUENCE [LARGE SCALE GENOMIC DNA]</scope>
    <source>
        <strain evidence="10">OM1</strain>
    </source>
</reference>
<dbReference type="CDD" id="cd02440">
    <property type="entry name" value="AdoMet_MTases"/>
    <property type="match status" value="1"/>
</dbReference>
<evidence type="ECO:0000256" key="1">
    <source>
        <dbReference type="ARBA" id="ARBA00022490"/>
    </source>
</evidence>
<evidence type="ECO:0000256" key="3">
    <source>
        <dbReference type="ARBA" id="ARBA00022603"/>
    </source>
</evidence>
<evidence type="ECO:0000256" key="6">
    <source>
        <dbReference type="ARBA" id="ARBA00022884"/>
    </source>
</evidence>
<evidence type="ECO:0000256" key="2">
    <source>
        <dbReference type="ARBA" id="ARBA00022552"/>
    </source>
</evidence>
<keyword evidence="3 7" id="KW-0489">Methyltransferase</keyword>
<feature type="binding site" evidence="7 8">
    <location>
        <position position="73"/>
    </location>
    <ligand>
        <name>S-adenosyl-L-methionine</name>
        <dbReference type="ChEBI" id="CHEBI:59789"/>
    </ligand>
</feature>
<feature type="binding site" evidence="7 8">
    <location>
        <position position="24"/>
    </location>
    <ligand>
        <name>S-adenosyl-L-methionine</name>
        <dbReference type="ChEBI" id="CHEBI:59789"/>
    </ligand>
</feature>
<dbReference type="Gene3D" id="3.40.50.150">
    <property type="entry name" value="Vaccinia Virus protein VP39"/>
    <property type="match status" value="1"/>
</dbReference>
<dbReference type="InterPro" id="IPR001737">
    <property type="entry name" value="KsgA/Erm"/>
</dbReference>
<evidence type="ECO:0000313" key="11">
    <source>
        <dbReference type="Proteomes" id="UP001449582"/>
    </source>
</evidence>
<dbReference type="SUPFAM" id="SSF53335">
    <property type="entry name" value="S-adenosyl-L-methionine-dependent methyltransferases"/>
    <property type="match status" value="1"/>
</dbReference>
<dbReference type="PROSITE" id="PS01131">
    <property type="entry name" value="RRNA_A_DIMETH"/>
    <property type="match status" value="1"/>
</dbReference>
<dbReference type="Gene3D" id="1.10.8.100">
    <property type="entry name" value="Ribosomal RNA adenine dimethylase-like, domain 2"/>
    <property type="match status" value="1"/>
</dbReference>
<dbReference type="PANTHER" id="PTHR11727">
    <property type="entry name" value="DIMETHYLADENOSINE TRANSFERASE"/>
    <property type="match status" value="1"/>
</dbReference>
<proteinExistence type="inferred from homology"/>
<feature type="binding site" evidence="7 8">
    <location>
        <position position="51"/>
    </location>
    <ligand>
        <name>S-adenosyl-L-methionine</name>
        <dbReference type="ChEBI" id="CHEBI:59789"/>
    </ligand>
</feature>
<feature type="binding site" evidence="7 8">
    <location>
        <position position="123"/>
    </location>
    <ligand>
        <name>S-adenosyl-L-methionine</name>
        <dbReference type="ChEBI" id="CHEBI:59789"/>
    </ligand>
</feature>
<dbReference type="InterPro" id="IPR029063">
    <property type="entry name" value="SAM-dependent_MTases_sf"/>
</dbReference>
<dbReference type="InterPro" id="IPR020598">
    <property type="entry name" value="rRNA_Ade_methylase_Trfase_N"/>
</dbReference>
<dbReference type="InterPro" id="IPR020596">
    <property type="entry name" value="rRNA_Ade_Mease_Trfase_CS"/>
</dbReference>
<keyword evidence="2 7" id="KW-0698">rRNA processing</keyword>
<dbReference type="SMART" id="SM00650">
    <property type="entry name" value="rADc"/>
    <property type="match status" value="1"/>
</dbReference>
<keyword evidence="6 7" id="KW-0694">RNA-binding</keyword>